<dbReference type="SUPFAM" id="SSF56436">
    <property type="entry name" value="C-type lectin-like"/>
    <property type="match status" value="1"/>
</dbReference>
<dbReference type="InterPro" id="IPR018378">
    <property type="entry name" value="C-type_lectin_CS"/>
</dbReference>
<feature type="domain" description="C-type lectin" evidence="5">
    <location>
        <begin position="482"/>
        <end position="600"/>
    </location>
</feature>
<gene>
    <name evidence="6" type="primary">CLEC4F</name>
</gene>
<feature type="transmembrane region" description="Helical" evidence="4">
    <location>
        <begin position="40"/>
        <end position="61"/>
    </location>
</feature>
<keyword evidence="2" id="KW-1015">Disulfide bond</keyword>
<protein>
    <submittedName>
        <fullName evidence="6">C-type lectin domain family 4 member F</fullName>
    </submittedName>
</protein>
<feature type="coiled-coil region" evidence="3">
    <location>
        <begin position="253"/>
        <end position="304"/>
    </location>
</feature>
<proteinExistence type="predicted"/>
<keyword evidence="3" id="KW-0175">Coiled coil</keyword>
<keyword evidence="1" id="KW-0430">Lectin</keyword>
<evidence type="ECO:0000313" key="7">
    <source>
        <dbReference type="Proteomes" id="UP000694398"/>
    </source>
</evidence>
<dbReference type="GeneID" id="102003356"/>
<dbReference type="InterPro" id="IPR033989">
    <property type="entry name" value="CD209-like_CTLD"/>
</dbReference>
<dbReference type="PROSITE" id="PS00615">
    <property type="entry name" value="C_TYPE_LECTIN_1"/>
    <property type="match status" value="1"/>
</dbReference>
<dbReference type="InterPro" id="IPR050111">
    <property type="entry name" value="C-type_lectin/snaclec_domain"/>
</dbReference>
<dbReference type="OrthoDB" id="2142683at2759"/>
<sequence>MNGDTVHFCTDEECVSLHPRGMDPVAVTPTAPKMRKLIQAAMIVIAGATVSSLVALFVVALQSRNPIPEEPPSFQDSEAMFLEDNTTEQLPVEPNNHYHFGGRQEFQEAIQTLKSHIDNSSTWYVEIQTLKRRVDNVSCQVQGLEGYLGDTSADIQRVKGALQKASALSVQTQMLGSSLEGASAEIQKLKGDLEKANALTFQTQDFLKNISENTSTELRMLSRGLGNVNTEIQMLNAGLEMVNTQARLTNSSLKNANSEIHALRGRLDSFNDLRTQNQVLSSSLEGAQAEIQKLGRSLQNANALNSQTQARLKGSLDNTSAEILALRGHLEMTGNEMHLLKRDLETVTAQTQLANGHLEQADAQIQMLKAELGNANTLNSQIQVLNGQLNNASREIQTLKQRVKDTAALDSQMQMLGSNLQKASAEMQRLKEDLESTKTLTVKIQEEQSRLGTLRAAIASQEQLQRTQNQLLQLILQGWKVFEGNLYYFSHVKKSWHEAEQFCVSRGAHLTSVTSQREQAFLVQFTSTSYHWIGLTDRGTEGSWRWTDGTPFSNTQSRGFWDKNQPDNWQHGSGDTEDCVHIQKKWNDISCNASYHWICKKSTGQAVA</sequence>
<organism evidence="6 7">
    <name type="scientific">Chinchilla lanigera</name>
    <name type="common">Long-tailed chinchilla</name>
    <name type="synonym">Chinchilla villidera</name>
    <dbReference type="NCBI Taxonomy" id="34839"/>
    <lineage>
        <taxon>Eukaryota</taxon>
        <taxon>Metazoa</taxon>
        <taxon>Chordata</taxon>
        <taxon>Craniata</taxon>
        <taxon>Vertebrata</taxon>
        <taxon>Euteleostomi</taxon>
        <taxon>Mammalia</taxon>
        <taxon>Eutheria</taxon>
        <taxon>Euarchontoglires</taxon>
        <taxon>Glires</taxon>
        <taxon>Rodentia</taxon>
        <taxon>Hystricomorpha</taxon>
        <taxon>Chinchillidae</taxon>
        <taxon>Chinchilla</taxon>
    </lineage>
</organism>
<reference evidence="6" key="1">
    <citation type="submission" date="2025-08" db="UniProtKB">
        <authorList>
            <consortium name="Ensembl"/>
        </authorList>
    </citation>
    <scope>IDENTIFICATION</scope>
</reference>
<keyword evidence="4" id="KW-0812">Transmembrane</keyword>
<evidence type="ECO:0000313" key="6">
    <source>
        <dbReference type="Ensembl" id="ENSCLAP00000015163.1"/>
    </source>
</evidence>
<evidence type="ECO:0000256" key="3">
    <source>
        <dbReference type="SAM" id="Coils"/>
    </source>
</evidence>
<dbReference type="Gene3D" id="1.20.5.170">
    <property type="match status" value="7"/>
</dbReference>
<dbReference type="GO" id="GO:0030246">
    <property type="term" value="F:carbohydrate binding"/>
    <property type="evidence" value="ECO:0007669"/>
    <property type="project" value="UniProtKB-KW"/>
</dbReference>
<feature type="coiled-coil region" evidence="3">
    <location>
        <begin position="358"/>
        <end position="447"/>
    </location>
</feature>
<evidence type="ECO:0000259" key="5">
    <source>
        <dbReference type="PROSITE" id="PS50041"/>
    </source>
</evidence>
<dbReference type="Gene3D" id="3.10.100.10">
    <property type="entry name" value="Mannose-Binding Protein A, subunit A"/>
    <property type="match status" value="1"/>
</dbReference>
<dbReference type="InterPro" id="IPR001304">
    <property type="entry name" value="C-type_lectin-like"/>
</dbReference>
<dbReference type="RefSeq" id="XP_005385665.1">
    <property type="nucleotide sequence ID" value="XM_005385608.2"/>
</dbReference>
<name>A0A8C2VMX8_CHILA</name>
<reference evidence="6" key="2">
    <citation type="submission" date="2025-09" db="UniProtKB">
        <authorList>
            <consortium name="Ensembl"/>
        </authorList>
    </citation>
    <scope>IDENTIFICATION</scope>
</reference>
<keyword evidence="7" id="KW-1185">Reference proteome</keyword>
<keyword evidence="4" id="KW-0472">Membrane</keyword>
<dbReference type="SMART" id="SM00034">
    <property type="entry name" value="CLECT"/>
    <property type="match status" value="1"/>
</dbReference>
<dbReference type="Pfam" id="PF00059">
    <property type="entry name" value="Lectin_C"/>
    <property type="match status" value="1"/>
</dbReference>
<keyword evidence="4" id="KW-1133">Transmembrane helix</keyword>
<dbReference type="PROSITE" id="PS50041">
    <property type="entry name" value="C_TYPE_LECTIN_2"/>
    <property type="match status" value="1"/>
</dbReference>
<dbReference type="Proteomes" id="UP000694398">
    <property type="component" value="Unassembled WGS sequence"/>
</dbReference>
<dbReference type="PANTHER" id="PTHR22803">
    <property type="entry name" value="MANNOSE, PHOSPHOLIPASE, LECTIN RECEPTOR RELATED"/>
    <property type="match status" value="1"/>
</dbReference>
<dbReference type="Ensembl" id="ENSCLAT00000015323.1">
    <property type="protein sequence ID" value="ENSCLAP00000015163.1"/>
    <property type="gene ID" value="ENSCLAG00000010446.1"/>
</dbReference>
<evidence type="ECO:0000256" key="1">
    <source>
        <dbReference type="ARBA" id="ARBA00022734"/>
    </source>
</evidence>
<dbReference type="AlphaFoldDB" id="A0A8C2VMX8"/>
<evidence type="ECO:0000256" key="4">
    <source>
        <dbReference type="SAM" id="Phobius"/>
    </source>
</evidence>
<dbReference type="GeneTree" id="ENSGT01030000234575"/>
<dbReference type="OMA" id="LSFQTQM"/>
<dbReference type="InterPro" id="IPR016187">
    <property type="entry name" value="CTDL_fold"/>
</dbReference>
<dbReference type="CDD" id="cd03590">
    <property type="entry name" value="CLECT_DC-SIGN_like"/>
    <property type="match status" value="1"/>
</dbReference>
<dbReference type="CTD" id="165530"/>
<evidence type="ECO:0000256" key="2">
    <source>
        <dbReference type="ARBA" id="ARBA00023157"/>
    </source>
</evidence>
<accession>A0A8C2VMX8</accession>
<dbReference type="InterPro" id="IPR016186">
    <property type="entry name" value="C-type_lectin-like/link_sf"/>
</dbReference>